<proteinExistence type="predicted"/>
<reference evidence="1" key="1">
    <citation type="submission" date="2023-03" db="EMBL/GenBank/DDBJ databases">
        <title>Actinoallomurus iriomotensis NBRC 103681.</title>
        <authorList>
            <person name="Ichikawa N."/>
            <person name="Sato H."/>
            <person name="Tonouchi N."/>
        </authorList>
    </citation>
    <scope>NUCLEOTIDE SEQUENCE</scope>
    <source>
        <strain evidence="1">NBRC 103681</strain>
    </source>
</reference>
<gene>
    <name evidence="1" type="ORF">Airi01_088060</name>
</gene>
<dbReference type="EMBL" id="BSTJ01000015">
    <property type="protein sequence ID" value="GLY80539.1"/>
    <property type="molecule type" value="Genomic_DNA"/>
</dbReference>
<organism evidence="1 2">
    <name type="scientific">Actinoallomurus iriomotensis</name>
    <dbReference type="NCBI Taxonomy" id="478107"/>
    <lineage>
        <taxon>Bacteria</taxon>
        <taxon>Bacillati</taxon>
        <taxon>Actinomycetota</taxon>
        <taxon>Actinomycetes</taxon>
        <taxon>Streptosporangiales</taxon>
        <taxon>Thermomonosporaceae</taxon>
        <taxon>Actinoallomurus</taxon>
    </lineage>
</organism>
<dbReference type="AlphaFoldDB" id="A0A9W6RRK5"/>
<dbReference type="Proteomes" id="UP001165135">
    <property type="component" value="Unassembled WGS sequence"/>
</dbReference>
<protein>
    <submittedName>
        <fullName evidence="1">Uncharacterized protein</fullName>
    </submittedName>
</protein>
<sequence length="55" mass="6288">MSTASILTSDGYERLVAGLRGRTIVAVDYFVRGPLLKYLLVSALRVRRMPWIYRS</sequence>
<accession>A0A9W6RRK5</accession>
<comment type="caution">
    <text evidence="1">The sequence shown here is derived from an EMBL/GenBank/DDBJ whole genome shotgun (WGS) entry which is preliminary data.</text>
</comment>
<dbReference type="RefSeq" id="WP_285633619.1">
    <property type="nucleotide sequence ID" value="NZ_BSTJ01000015.1"/>
</dbReference>
<name>A0A9W6RRK5_9ACTN</name>
<evidence type="ECO:0000313" key="2">
    <source>
        <dbReference type="Proteomes" id="UP001165135"/>
    </source>
</evidence>
<evidence type="ECO:0000313" key="1">
    <source>
        <dbReference type="EMBL" id="GLY80539.1"/>
    </source>
</evidence>